<feature type="transmembrane region" description="Helical" evidence="1">
    <location>
        <begin position="30"/>
        <end position="46"/>
    </location>
</feature>
<keyword evidence="1" id="KW-0812">Transmembrane</keyword>
<accession>A0A832T4R1</accession>
<sequence>MRSKSLIQLIIFLLIVGLWFKIAWPLQDKVSLLAGAIGGLILHWALTNKGNKNVVYIKPFTAGWRVLLYDMLLLSFLIALLRNYDYTLLDALKNNTQNLVLLLTIVGGIFIDYGMEG</sequence>
<dbReference type="EMBL" id="DUJN01000002">
    <property type="protein sequence ID" value="HII60211.1"/>
    <property type="molecule type" value="Genomic_DNA"/>
</dbReference>
<dbReference type="RefSeq" id="WP_010885284.1">
    <property type="nucleotide sequence ID" value="NZ_DUJN01000002.1"/>
</dbReference>
<name>A0A832T4R1_PYRHR</name>
<proteinExistence type="predicted"/>
<reference evidence="2" key="1">
    <citation type="journal article" date="2020" name="bioRxiv">
        <title>A rank-normalized archaeal taxonomy based on genome phylogeny resolves widespread incomplete and uneven classifications.</title>
        <authorList>
            <person name="Rinke C."/>
            <person name="Chuvochina M."/>
            <person name="Mussig A.J."/>
            <person name="Chaumeil P.-A."/>
            <person name="Waite D.W."/>
            <person name="Whitman W.B."/>
            <person name="Parks D.H."/>
            <person name="Hugenholtz P."/>
        </authorList>
    </citation>
    <scope>NUCLEOTIDE SEQUENCE</scope>
    <source>
        <strain evidence="2">UBA8834</strain>
    </source>
</reference>
<comment type="caution">
    <text evidence="2">The sequence shown here is derived from an EMBL/GenBank/DDBJ whole genome shotgun (WGS) entry which is preliminary data.</text>
</comment>
<keyword evidence="1" id="KW-1133">Transmembrane helix</keyword>
<evidence type="ECO:0000313" key="3">
    <source>
        <dbReference type="Proteomes" id="UP000617544"/>
    </source>
</evidence>
<feature type="transmembrane region" description="Helical" evidence="1">
    <location>
        <begin position="66"/>
        <end position="84"/>
    </location>
</feature>
<gene>
    <name evidence="2" type="ORF">HA331_00280</name>
</gene>
<feature type="transmembrane region" description="Helical" evidence="1">
    <location>
        <begin position="7"/>
        <end position="24"/>
    </location>
</feature>
<keyword evidence="1" id="KW-0472">Membrane</keyword>
<protein>
    <submittedName>
        <fullName evidence="2">Uncharacterized protein</fullName>
    </submittedName>
</protein>
<dbReference type="GeneID" id="1443519"/>
<evidence type="ECO:0000256" key="1">
    <source>
        <dbReference type="SAM" id="Phobius"/>
    </source>
</evidence>
<dbReference type="Proteomes" id="UP000617544">
    <property type="component" value="Unassembled WGS sequence"/>
</dbReference>
<feature type="transmembrane region" description="Helical" evidence="1">
    <location>
        <begin position="96"/>
        <end position="115"/>
    </location>
</feature>
<evidence type="ECO:0000313" key="2">
    <source>
        <dbReference type="EMBL" id="HII60211.1"/>
    </source>
</evidence>
<dbReference type="OMA" id="HWALTNK"/>
<dbReference type="AlphaFoldDB" id="A0A832T4R1"/>
<organism evidence="2 3">
    <name type="scientific">Pyrococcus horikoshii</name>
    <dbReference type="NCBI Taxonomy" id="53953"/>
    <lineage>
        <taxon>Archaea</taxon>
        <taxon>Methanobacteriati</taxon>
        <taxon>Methanobacteriota</taxon>
        <taxon>Thermococci</taxon>
        <taxon>Thermococcales</taxon>
        <taxon>Thermococcaceae</taxon>
        <taxon>Pyrococcus</taxon>
    </lineage>
</organism>